<evidence type="ECO:0000313" key="1">
    <source>
        <dbReference type="EnsemblPlants" id="AVESA.00010b.r2.5CG0864420.1.CDS"/>
    </source>
</evidence>
<protein>
    <submittedName>
        <fullName evidence="1">Uncharacterized protein</fullName>
    </submittedName>
</protein>
<reference evidence="1" key="1">
    <citation type="submission" date="2021-05" db="EMBL/GenBank/DDBJ databases">
        <authorList>
            <person name="Scholz U."/>
            <person name="Mascher M."/>
            <person name="Fiebig A."/>
        </authorList>
    </citation>
    <scope>NUCLEOTIDE SEQUENCE [LARGE SCALE GENOMIC DNA]</scope>
</reference>
<proteinExistence type="predicted"/>
<dbReference type="Proteomes" id="UP001732700">
    <property type="component" value="Chromosome 5C"/>
</dbReference>
<sequence length="429" mass="47532">MVNIKPIGSDNLAIRAEPSSIQIQIQERTSRTHKERDASYKRTSLLSSSRETGSEEPVGGAAQPPSAQMVQELADSFSQQLLDDTETQKPMQGGIEKRANNSTIFSPKQVGSGTSYSEMLADEEESMVQFRRLWEHVWGSKFGSFEDYTFVTPILYTYGAIPYHASLRSCLQIFSIKVMENEFWRIRWPVEVYGFIAARDTVDHNRNLLFSRTRDDPQILTPQDPFLQLTGPCRPIALIDPVDFEIQLKVKGKTESVDETFMAQCFAYGHGFGPYGHLARGRWRGNFCTLEITSALLGSTVAANIISADVIEGSWPDDCGGRVVSRTAGIDEDFVLLDSGDGPMHVGPDGHITLQRDVISVRCARCAGILKVSVEAYSEGGLCAEDCVEFRPKDSFTSVGTCNLGFCRVMFIVGWSLAAIKSDLKYDGN</sequence>
<keyword evidence="2" id="KW-1185">Reference proteome</keyword>
<accession>A0ACD5XQR1</accession>
<reference evidence="1" key="2">
    <citation type="submission" date="2025-09" db="UniProtKB">
        <authorList>
            <consortium name="EnsemblPlants"/>
        </authorList>
    </citation>
    <scope>IDENTIFICATION</scope>
</reference>
<organism evidence="1 2">
    <name type="scientific">Avena sativa</name>
    <name type="common">Oat</name>
    <dbReference type="NCBI Taxonomy" id="4498"/>
    <lineage>
        <taxon>Eukaryota</taxon>
        <taxon>Viridiplantae</taxon>
        <taxon>Streptophyta</taxon>
        <taxon>Embryophyta</taxon>
        <taxon>Tracheophyta</taxon>
        <taxon>Spermatophyta</taxon>
        <taxon>Magnoliopsida</taxon>
        <taxon>Liliopsida</taxon>
        <taxon>Poales</taxon>
        <taxon>Poaceae</taxon>
        <taxon>BOP clade</taxon>
        <taxon>Pooideae</taxon>
        <taxon>Poodae</taxon>
        <taxon>Poeae</taxon>
        <taxon>Poeae Chloroplast Group 1 (Aveneae type)</taxon>
        <taxon>Aveninae</taxon>
        <taxon>Avena</taxon>
    </lineage>
</organism>
<dbReference type="EnsemblPlants" id="AVESA.00010b.r2.5CG0864420.1">
    <property type="protein sequence ID" value="AVESA.00010b.r2.5CG0864420.1.CDS"/>
    <property type="gene ID" value="AVESA.00010b.r2.5CG0864420"/>
</dbReference>
<name>A0ACD5XQR1_AVESA</name>
<evidence type="ECO:0000313" key="2">
    <source>
        <dbReference type="Proteomes" id="UP001732700"/>
    </source>
</evidence>